<name>A0A9J6ZWT0_9GAMM</name>
<dbReference type="KEGG" id="eps:L0Y14_13915"/>
<reference evidence="3" key="1">
    <citation type="journal article" date="2022" name="Mol. Ecol. Resour.">
        <title>The complete and closed genome of the facultative generalist Candidatus Endoriftia persephone from deep-sea hydrothermal vents.</title>
        <authorList>
            <person name="de Oliveira A.L."/>
            <person name="Srivastava A."/>
            <person name="Espada-Hinojosa S."/>
            <person name="Bright M."/>
        </authorList>
    </citation>
    <scope>NUCLEOTIDE SEQUENCE</scope>
    <source>
        <strain evidence="3">Tica-EPR-9o50.N</strain>
    </source>
</reference>
<dbReference type="InterPro" id="IPR025205">
    <property type="entry name" value="PilX/PilW_C"/>
</dbReference>
<dbReference type="Proteomes" id="UP001056649">
    <property type="component" value="Chromosome"/>
</dbReference>
<protein>
    <submittedName>
        <fullName evidence="3">PilX N-terminal domain-containing pilus assembly protein</fullName>
    </submittedName>
</protein>
<dbReference type="RefSeq" id="WP_005959740.1">
    <property type="nucleotide sequence ID" value="NZ_CP090569.1"/>
</dbReference>
<feature type="domain" description="PilX/PilW C-terminal" evidence="1">
    <location>
        <begin position="161"/>
        <end position="221"/>
    </location>
</feature>
<feature type="domain" description="Type 4 fimbrial biogenesis protein PilX N-terminal" evidence="2">
    <location>
        <begin position="14"/>
        <end position="64"/>
    </location>
</feature>
<evidence type="ECO:0000259" key="2">
    <source>
        <dbReference type="Pfam" id="PF14341"/>
    </source>
</evidence>
<proteinExistence type="predicted"/>
<dbReference type="Pfam" id="PF14341">
    <property type="entry name" value="PilX_N"/>
    <property type="match status" value="1"/>
</dbReference>
<dbReference type="InterPro" id="IPR025746">
    <property type="entry name" value="PilX_N_dom"/>
</dbReference>
<evidence type="ECO:0000313" key="4">
    <source>
        <dbReference type="Proteomes" id="UP001056649"/>
    </source>
</evidence>
<accession>A0A9J6ZWT0</accession>
<sequence>MRFPSVIKPHRQQRGAVLVLALMLLVIMTVLGISGIGNSVLEQRMAGNFHQSNTALQAAEVALRVAERWLTANITSTANLSSFKSGSTGLYSAMRHTVNISPPLQAEDSDRICAGTESGGCRFDPIREEHWCNDASPPTCPLGKGYVTLGQDDLGTGVLPSFDQQVAQQPRFIIEYVGPADVKIDLTMGKVSASTSARQAFRITAIGWGQDRAARQVLQSHVLMPL</sequence>
<dbReference type="AlphaFoldDB" id="A0A9J6ZWT0"/>
<gene>
    <name evidence="3" type="ORF">L0Y14_13915</name>
</gene>
<keyword evidence="4" id="KW-1185">Reference proteome</keyword>
<dbReference type="EMBL" id="CP090569">
    <property type="protein sequence ID" value="USF87218.1"/>
    <property type="molecule type" value="Genomic_DNA"/>
</dbReference>
<dbReference type="Pfam" id="PF13681">
    <property type="entry name" value="PilX"/>
    <property type="match status" value="1"/>
</dbReference>
<evidence type="ECO:0000259" key="1">
    <source>
        <dbReference type="Pfam" id="PF13681"/>
    </source>
</evidence>
<evidence type="ECO:0000313" key="3">
    <source>
        <dbReference type="EMBL" id="USF87218.1"/>
    </source>
</evidence>
<organism evidence="3 4">
    <name type="scientific">Candidatus Endoriftia persephonae</name>
    <dbReference type="NCBI Taxonomy" id="393765"/>
    <lineage>
        <taxon>Bacteria</taxon>
        <taxon>Pseudomonadati</taxon>
        <taxon>Pseudomonadota</taxon>
        <taxon>Gammaproteobacteria</taxon>
        <taxon>Chromatiales</taxon>
        <taxon>Sedimenticolaceae</taxon>
        <taxon>Candidatus Endoriftia</taxon>
    </lineage>
</organism>